<dbReference type="InterPro" id="IPR041700">
    <property type="entry name" value="OMP_b-brl_3"/>
</dbReference>
<feature type="domain" description="Outer membrane protein beta-barrel" evidence="5">
    <location>
        <begin position="292"/>
        <end position="710"/>
    </location>
</feature>
<dbReference type="Proteomes" id="UP000831460">
    <property type="component" value="Chromosome"/>
</dbReference>
<gene>
    <name evidence="6" type="ORF">MTP09_01945</name>
</gene>
<sequence length="736" mass="83563">MKKLLISLSLLTGIVAFSQTDSAKVQNIENVTVTKKVIQKKSDRLVFDVSASPVAKGNTAFNLLKETPLVSSTDDKTLKIAGKSNAVIFINGKKTQMNADAIEALLKNTPAENIQKIEVITLPGSEFNVESSDGIINIVLKKKLTDGANGNFRASNYQGKFNSQSSSASLNFRKNKWAISSNLSSRNQIRIQEYDMMNGDARSTNNSVGYVKNGTFDIGGYLNIDYDLSEKQTLGFSYNTWYSENFDTETNLFNTIKFLDNSNNWQTHYNRTQNFMTSDDLNNNFNLNYELKLDDKGSKINVNAAYLKFGQTEKNQSMTSTTNSQNQIIGLEGKFNQLIPQHIDNFSGTVDFTKAFKSFTLGAGGNFNKTKTDNDTYLENLDLNTGNYVKDLQQSNHFVYDEKISGLYLNFDKNFGEKISAKLGARMEFTDSYGQILGSTIEVARKHQNFLPTFSVNYNINPTNSISYSFTSRMKRPSFWEINPERIYLTKVNYVQNNPFMKASSVFNQELMYMFKSAYFLQISNSYTKDATTQVPLQRTVNGVNELRYIRTNYGTKNNFAANLGMNKSFFKQIWNVNYVVGLQINSYKGSIDQDPITHEVFDPFVVDGSLVTPFVQLQNTVRLSAKKDWFLGVNYFYLGKNRIDLGTLKPLQQLDINVKKIWNDWTFSLDLKDILKTNKIYIHDVQPTGKFNIIDQYQDSRKAFFTVTYNFGNQKIKKARSIEGAASEIKNRTGN</sequence>
<dbReference type="Gene3D" id="2.40.170.20">
    <property type="entry name" value="TonB-dependent receptor, beta-barrel domain"/>
    <property type="match status" value="1"/>
</dbReference>
<evidence type="ECO:0000256" key="2">
    <source>
        <dbReference type="ARBA" id="ARBA00023136"/>
    </source>
</evidence>
<feature type="chain" id="PRO_5046014416" evidence="4">
    <location>
        <begin position="24"/>
        <end position="736"/>
    </location>
</feature>
<evidence type="ECO:0000256" key="1">
    <source>
        <dbReference type="ARBA" id="ARBA00004442"/>
    </source>
</evidence>
<comment type="subcellular location">
    <subcellularLocation>
        <location evidence="1">Cell outer membrane</location>
    </subcellularLocation>
</comment>
<evidence type="ECO:0000256" key="3">
    <source>
        <dbReference type="ARBA" id="ARBA00023237"/>
    </source>
</evidence>
<evidence type="ECO:0000313" key="6">
    <source>
        <dbReference type="EMBL" id="UOE41427.1"/>
    </source>
</evidence>
<evidence type="ECO:0000313" key="7">
    <source>
        <dbReference type="Proteomes" id="UP000831460"/>
    </source>
</evidence>
<evidence type="ECO:0000259" key="5">
    <source>
        <dbReference type="Pfam" id="PF14905"/>
    </source>
</evidence>
<dbReference type="SUPFAM" id="SSF56935">
    <property type="entry name" value="Porins"/>
    <property type="match status" value="1"/>
</dbReference>
<evidence type="ECO:0000256" key="4">
    <source>
        <dbReference type="SAM" id="SignalP"/>
    </source>
</evidence>
<keyword evidence="4" id="KW-0732">Signal</keyword>
<dbReference type="InterPro" id="IPR036942">
    <property type="entry name" value="Beta-barrel_TonB_sf"/>
</dbReference>
<keyword evidence="3" id="KW-0998">Cell outer membrane</keyword>
<proteinExistence type="predicted"/>
<organism evidence="6 7">
    <name type="scientific">Chryseobacterium suipulveris</name>
    <dbReference type="NCBI Taxonomy" id="2929800"/>
    <lineage>
        <taxon>Bacteria</taxon>
        <taxon>Pseudomonadati</taxon>
        <taxon>Bacteroidota</taxon>
        <taxon>Flavobacteriia</taxon>
        <taxon>Flavobacteriales</taxon>
        <taxon>Weeksellaceae</taxon>
        <taxon>Chryseobacterium group</taxon>
        <taxon>Chryseobacterium</taxon>
    </lineage>
</organism>
<dbReference type="EMBL" id="CP094532">
    <property type="protein sequence ID" value="UOE41427.1"/>
    <property type="molecule type" value="Genomic_DNA"/>
</dbReference>
<dbReference type="Pfam" id="PF14905">
    <property type="entry name" value="OMP_b-brl_3"/>
    <property type="match status" value="1"/>
</dbReference>
<dbReference type="RefSeq" id="WP_243550133.1">
    <property type="nucleotide sequence ID" value="NZ_CP094532.1"/>
</dbReference>
<reference evidence="6 7" key="1">
    <citation type="submission" date="2022-03" db="EMBL/GenBank/DDBJ databases">
        <title>Chryseobacterium sp. isolated from particulate matters in swine house.</title>
        <authorList>
            <person name="Won M."/>
            <person name="Kim S.-J."/>
            <person name="Kwon S.-W."/>
        </authorList>
    </citation>
    <scope>NUCLEOTIDE SEQUENCE [LARGE SCALE GENOMIC DNA]</scope>
    <source>
        <strain evidence="6 7">SC2-2</strain>
    </source>
</reference>
<keyword evidence="7" id="KW-1185">Reference proteome</keyword>
<feature type="signal peptide" evidence="4">
    <location>
        <begin position="1"/>
        <end position="23"/>
    </location>
</feature>
<accession>A0ABY4BQH0</accession>
<protein>
    <submittedName>
        <fullName evidence="6">TonB-dependent receptor</fullName>
    </submittedName>
</protein>
<keyword evidence="2" id="KW-0472">Membrane</keyword>
<name>A0ABY4BQH0_9FLAO</name>
<keyword evidence="6" id="KW-0675">Receptor</keyword>